<comment type="caution">
    <text evidence="3">The sequence shown here is derived from an EMBL/GenBank/DDBJ whole genome shotgun (WGS) entry which is preliminary data.</text>
</comment>
<dbReference type="SUPFAM" id="SSF53850">
    <property type="entry name" value="Periplasmic binding protein-like II"/>
    <property type="match status" value="1"/>
</dbReference>
<dbReference type="Gene3D" id="3.40.190.10">
    <property type="entry name" value="Periplasmic binding protein-like II"/>
    <property type="match status" value="3"/>
</dbReference>
<feature type="chain" id="PRO_5037576148" evidence="2">
    <location>
        <begin position="22"/>
        <end position="517"/>
    </location>
</feature>
<dbReference type="EMBL" id="JACRSQ010000001">
    <property type="protein sequence ID" value="MBC8542004.1"/>
    <property type="molecule type" value="Genomic_DNA"/>
</dbReference>
<accession>A0A926DQK3</accession>
<dbReference type="PANTHER" id="PTHR43649">
    <property type="entry name" value="ARABINOSE-BINDING PROTEIN-RELATED"/>
    <property type="match status" value="1"/>
</dbReference>
<feature type="signal peptide" evidence="2">
    <location>
        <begin position="1"/>
        <end position="21"/>
    </location>
</feature>
<dbReference type="InterPro" id="IPR006059">
    <property type="entry name" value="SBP"/>
</dbReference>
<dbReference type="AlphaFoldDB" id="A0A926DQK3"/>
<proteinExistence type="predicted"/>
<evidence type="ECO:0000313" key="3">
    <source>
        <dbReference type="EMBL" id="MBC8542004.1"/>
    </source>
</evidence>
<dbReference type="PROSITE" id="PS51257">
    <property type="entry name" value="PROKAR_LIPOPROTEIN"/>
    <property type="match status" value="1"/>
</dbReference>
<dbReference type="RefSeq" id="WP_249289101.1">
    <property type="nucleotide sequence ID" value="NZ_JACRSQ010000001.1"/>
</dbReference>
<keyword evidence="4" id="KW-1185">Reference proteome</keyword>
<reference evidence="3" key="1">
    <citation type="submission" date="2020-08" db="EMBL/GenBank/DDBJ databases">
        <title>Genome public.</title>
        <authorList>
            <person name="Liu C."/>
            <person name="Sun Q."/>
        </authorList>
    </citation>
    <scope>NUCLEOTIDE SEQUENCE</scope>
    <source>
        <strain evidence="3">NSJ-32</strain>
    </source>
</reference>
<dbReference type="Proteomes" id="UP000657006">
    <property type="component" value="Unassembled WGS sequence"/>
</dbReference>
<feature type="region of interest" description="Disordered" evidence="1">
    <location>
        <begin position="25"/>
        <end position="58"/>
    </location>
</feature>
<sequence>MKPCKKALALLLMTVLMTTLAAGCKSKDQNNSSSGISDNSQVSENSGTGTGNNDKPTLYIFNSKGENANEFEAMCKAYTAETGVPTKPFSVGAGTDASEPLRAQMNSNTPPAIFSIMGVKELPEWQQSGTALDLTTVEDSEFKSIVEGIPENMRLTTDGKASYGIPFNVEGYGYMVDSQMLDDLFGANSHEALLKDLRTCSYEDFTKLCEAIDQYVATPSAAKVTVNGNEYTFQAEKTGLAKNLTGVFAFAGSEKWTYGDHAINIAINTVFSTPIEAADAKDEQLDQLKEPFIAYAEMLDFVTQHVGGLKGHASRGRDLINASSFGYDQSIQMYADSNAVFLQQGNWASSNVGKVNQDVANRSSFIPLKCPVTDDMIKTGKTAEEFNSSIPVYVPNFYAVNAKVSEEIQQEAINFLKWMQKTENVNTYIVGMFKAVPYNASEDIEMEDALGSSIMSYVKEGRTLSDPYNGAPASWSSEVVGKQLMEQYLIKEQWNENDYSAIADFAISKWKEMKNAQ</sequence>
<keyword evidence="2" id="KW-0732">Signal</keyword>
<gene>
    <name evidence="3" type="ORF">H8730_00370</name>
</gene>
<dbReference type="Pfam" id="PF13416">
    <property type="entry name" value="SBP_bac_8"/>
    <property type="match status" value="1"/>
</dbReference>
<evidence type="ECO:0000313" key="4">
    <source>
        <dbReference type="Proteomes" id="UP000657006"/>
    </source>
</evidence>
<evidence type="ECO:0000256" key="1">
    <source>
        <dbReference type="SAM" id="MobiDB-lite"/>
    </source>
</evidence>
<evidence type="ECO:0000256" key="2">
    <source>
        <dbReference type="SAM" id="SignalP"/>
    </source>
</evidence>
<name>A0A926DQK3_9FIRM</name>
<protein>
    <submittedName>
        <fullName evidence="3">Extracellular solute-binding protein</fullName>
    </submittedName>
</protein>
<dbReference type="InterPro" id="IPR050490">
    <property type="entry name" value="Bact_solute-bd_prot1"/>
</dbReference>
<feature type="compositionally biased region" description="Polar residues" evidence="1">
    <location>
        <begin position="29"/>
        <end position="55"/>
    </location>
</feature>
<dbReference type="PANTHER" id="PTHR43649:SF12">
    <property type="entry name" value="DIACETYLCHITOBIOSE BINDING PROTEIN DASA"/>
    <property type="match status" value="1"/>
</dbReference>
<organism evidence="3 4">
    <name type="scientific">Bianquea renquensis</name>
    <dbReference type="NCBI Taxonomy" id="2763661"/>
    <lineage>
        <taxon>Bacteria</taxon>
        <taxon>Bacillati</taxon>
        <taxon>Bacillota</taxon>
        <taxon>Clostridia</taxon>
        <taxon>Eubacteriales</taxon>
        <taxon>Bianqueaceae</taxon>
        <taxon>Bianquea</taxon>
    </lineage>
</organism>